<evidence type="ECO:0000313" key="7">
    <source>
        <dbReference type="Proteomes" id="UP000316855"/>
    </source>
</evidence>
<dbReference type="OrthoDB" id="234670at2"/>
<dbReference type="EMBL" id="CP036343">
    <property type="protein sequence ID" value="QDT93754.1"/>
    <property type="molecule type" value="Genomic_DNA"/>
</dbReference>
<dbReference type="SUPFAM" id="SSF48371">
    <property type="entry name" value="ARM repeat"/>
    <property type="match status" value="1"/>
</dbReference>
<accession>A0A517VL66</accession>
<keyword evidence="7" id="KW-1185">Reference proteome</keyword>
<dbReference type="KEGG" id="gax:Pan161_54390"/>
<dbReference type="InterPro" id="IPR011989">
    <property type="entry name" value="ARM-like"/>
</dbReference>
<organism evidence="6 7">
    <name type="scientific">Gimesia algae</name>
    <dbReference type="NCBI Taxonomy" id="2527971"/>
    <lineage>
        <taxon>Bacteria</taxon>
        <taxon>Pseudomonadati</taxon>
        <taxon>Planctomycetota</taxon>
        <taxon>Planctomycetia</taxon>
        <taxon>Planctomycetales</taxon>
        <taxon>Planctomycetaceae</taxon>
        <taxon>Gimesia</taxon>
    </lineage>
</organism>
<gene>
    <name evidence="6" type="ORF">Pan161_54390</name>
</gene>
<dbReference type="InterPro" id="IPR036280">
    <property type="entry name" value="Multihaem_cyt_sf"/>
</dbReference>
<feature type="domain" description="Cytochrome c-552/4" evidence="5">
    <location>
        <begin position="170"/>
        <end position="209"/>
    </location>
</feature>
<dbReference type="InterPro" id="IPR019734">
    <property type="entry name" value="TPR_rpt"/>
</dbReference>
<evidence type="ECO:0000313" key="6">
    <source>
        <dbReference type="EMBL" id="QDT93754.1"/>
    </source>
</evidence>
<dbReference type="InterPro" id="IPR010177">
    <property type="entry name" value="Paired_CXXCH_1"/>
</dbReference>
<dbReference type="InterPro" id="IPR023155">
    <property type="entry name" value="Cyt_c-552/4"/>
</dbReference>
<keyword evidence="3" id="KW-1133">Transmembrane helix</keyword>
<feature type="domain" description="Doubled CXXCH motif" evidence="4">
    <location>
        <begin position="306"/>
        <end position="336"/>
    </location>
</feature>
<evidence type="ECO:0000256" key="3">
    <source>
        <dbReference type="SAM" id="Phobius"/>
    </source>
</evidence>
<dbReference type="PANTHER" id="PTHR35038">
    <property type="entry name" value="DISSIMILATORY SULFITE REDUCTASE SIRA"/>
    <property type="match status" value="1"/>
</dbReference>
<keyword evidence="1" id="KW-0732">Signal</keyword>
<dbReference type="PANTHER" id="PTHR35038:SF8">
    <property type="entry name" value="C-TYPE POLYHEME CYTOCHROME OMCC"/>
    <property type="match status" value="1"/>
</dbReference>
<dbReference type="InterPro" id="IPR011990">
    <property type="entry name" value="TPR-like_helical_dom_sf"/>
</dbReference>
<dbReference type="Gene3D" id="1.10.1130.10">
    <property type="entry name" value="Flavocytochrome C3, Chain A"/>
    <property type="match status" value="2"/>
</dbReference>
<dbReference type="Pfam" id="PF09699">
    <property type="entry name" value="Paired_CXXCH_1"/>
    <property type="match status" value="1"/>
</dbReference>
<reference evidence="6 7" key="1">
    <citation type="submission" date="2019-02" db="EMBL/GenBank/DDBJ databases">
        <title>Deep-cultivation of Planctomycetes and their phenomic and genomic characterization uncovers novel biology.</title>
        <authorList>
            <person name="Wiegand S."/>
            <person name="Jogler M."/>
            <person name="Boedeker C."/>
            <person name="Pinto D."/>
            <person name="Vollmers J."/>
            <person name="Rivas-Marin E."/>
            <person name="Kohn T."/>
            <person name="Peeters S.H."/>
            <person name="Heuer A."/>
            <person name="Rast P."/>
            <person name="Oberbeckmann S."/>
            <person name="Bunk B."/>
            <person name="Jeske O."/>
            <person name="Meyerdierks A."/>
            <person name="Storesund J.E."/>
            <person name="Kallscheuer N."/>
            <person name="Luecker S."/>
            <person name="Lage O.M."/>
            <person name="Pohl T."/>
            <person name="Merkel B.J."/>
            <person name="Hornburger P."/>
            <person name="Mueller R.-W."/>
            <person name="Bruemmer F."/>
            <person name="Labrenz M."/>
            <person name="Spormann A.M."/>
            <person name="Op den Camp H."/>
            <person name="Overmann J."/>
            <person name="Amann R."/>
            <person name="Jetten M.S.M."/>
            <person name="Mascher T."/>
            <person name="Medema M.H."/>
            <person name="Devos D.P."/>
            <person name="Kaster A.-K."/>
            <person name="Ovreas L."/>
            <person name="Rohde M."/>
            <person name="Galperin M.Y."/>
            <person name="Jogler C."/>
        </authorList>
    </citation>
    <scope>NUCLEOTIDE SEQUENCE [LARGE SCALE GENOMIC DNA]</scope>
    <source>
        <strain evidence="6 7">Pan161</strain>
    </source>
</reference>
<keyword evidence="3" id="KW-0812">Transmembrane</keyword>
<dbReference type="SMART" id="SM00028">
    <property type="entry name" value="TPR"/>
    <property type="match status" value="3"/>
</dbReference>
<name>A0A517VL66_9PLAN</name>
<dbReference type="Gene3D" id="1.25.10.10">
    <property type="entry name" value="Leucine-rich Repeat Variant"/>
    <property type="match status" value="1"/>
</dbReference>
<dbReference type="InterPro" id="IPR016024">
    <property type="entry name" value="ARM-type_fold"/>
</dbReference>
<dbReference type="AlphaFoldDB" id="A0A517VL66"/>
<evidence type="ECO:0000256" key="1">
    <source>
        <dbReference type="ARBA" id="ARBA00022729"/>
    </source>
</evidence>
<dbReference type="Gene3D" id="1.25.40.10">
    <property type="entry name" value="Tetratricopeptide repeat domain"/>
    <property type="match status" value="2"/>
</dbReference>
<dbReference type="Pfam" id="PF13181">
    <property type="entry name" value="TPR_8"/>
    <property type="match status" value="2"/>
</dbReference>
<evidence type="ECO:0000259" key="5">
    <source>
        <dbReference type="Pfam" id="PF13435"/>
    </source>
</evidence>
<dbReference type="SUPFAM" id="SSF48452">
    <property type="entry name" value="TPR-like"/>
    <property type="match status" value="1"/>
</dbReference>
<dbReference type="InterPro" id="IPR051829">
    <property type="entry name" value="Multiheme_Cytochr_ET"/>
</dbReference>
<protein>
    <submittedName>
        <fullName evidence="6">Photosystem I assembly protein Ycf3</fullName>
    </submittedName>
</protein>
<feature type="repeat" description="TPR" evidence="2">
    <location>
        <begin position="642"/>
        <end position="675"/>
    </location>
</feature>
<proteinExistence type="predicted"/>
<evidence type="ECO:0000256" key="2">
    <source>
        <dbReference type="PROSITE-ProRule" id="PRU00339"/>
    </source>
</evidence>
<dbReference type="PROSITE" id="PS50005">
    <property type="entry name" value="TPR"/>
    <property type="match status" value="2"/>
</dbReference>
<dbReference type="Proteomes" id="UP000316855">
    <property type="component" value="Chromosome"/>
</dbReference>
<dbReference type="SUPFAM" id="SSF48695">
    <property type="entry name" value="Multiheme cytochromes"/>
    <property type="match status" value="1"/>
</dbReference>
<evidence type="ECO:0000259" key="4">
    <source>
        <dbReference type="Pfam" id="PF09699"/>
    </source>
</evidence>
<sequence>MKKRWIYGIIIFLSITSIGLAIDWWSALPEGEQATYVGRQTCFQCHQKEAAEWKGSDHDLAMNPATPEFVLGDFDNTELEHFGITSHMTHEGDKYFVTTQGPDGKRARFEVKYVIGVRPLQQYLAELERGRIQVLPVTWDTEMKRWYYVSPDEPFGPDDPLHWTGSAQNWNHMCAECHTTNWAKNYDVATDAHHFSFSEMRVSCEACHGPGSIHVKLANSHSVFWDRRYGYGLAKLKAKDATAQLESCAPCHSHRRHVAPGHTPLDRFHDHYALSLLDDHLYHPDGQINEEVYVFGSFTQSKMYRKGVRCTDCHNPHSLKLKFEGNKLCTQCHLEAKYDIPSHHHHKMGTKGAACVECHMPSKTYMGVDPRRDHSLRIPRPDLSVKLGTPNACNQCHTKPEENAEWASHKVEEWYGPKRRDDPHYGEILAAGRAGKQEAERSLIKLTREKEVGPIVRATAVSLLATRYNTPESREVVERALNSKEELVRLAALQGFEGWTPGPEQEASEIGKLLAEGLTDSSRGVRSEVARILSGLPIMPDTSQNQKALKQALEEYKAGLLADGDQSGSHMSLGILYANQGDMKKAEAEFRTAIKLSPAVAGPRSNLAQLLEQQGRADEVKTLRTKEAELLARDARLLPENPMLQYRLGLLYYLLGREDEAVTALTKACDLEPQSADFRLMLTLLYEKQQQWKLAWESAAALVRLQPNNPEFRQIYLNMYQKANPEGK</sequence>
<dbReference type="RefSeq" id="WP_145231726.1">
    <property type="nucleotide sequence ID" value="NZ_CP036343.1"/>
</dbReference>
<keyword evidence="3" id="KW-0472">Membrane</keyword>
<feature type="transmembrane region" description="Helical" evidence="3">
    <location>
        <begin position="5"/>
        <end position="25"/>
    </location>
</feature>
<feature type="repeat" description="TPR" evidence="2">
    <location>
        <begin position="567"/>
        <end position="600"/>
    </location>
</feature>
<dbReference type="Pfam" id="PF13435">
    <property type="entry name" value="Cytochrome_C554"/>
    <property type="match status" value="1"/>
</dbReference>
<keyword evidence="2" id="KW-0802">TPR repeat</keyword>